<evidence type="ECO:0000256" key="7">
    <source>
        <dbReference type="ARBA" id="ARBA00023136"/>
    </source>
</evidence>
<evidence type="ECO:0000256" key="2">
    <source>
        <dbReference type="ARBA" id="ARBA00007324"/>
    </source>
</evidence>
<keyword evidence="7 9" id="KW-0472">Membrane</keyword>
<name>A0ABP0H5I1_CLALP</name>
<dbReference type="Pfam" id="PF06703">
    <property type="entry name" value="SPC25"/>
    <property type="match status" value="1"/>
</dbReference>
<proteinExistence type="inferred from homology"/>
<comment type="similarity">
    <text evidence="2 9">Belongs to the SPCS2 family.</text>
</comment>
<feature type="transmembrane region" description="Helical" evidence="9">
    <location>
        <begin position="45"/>
        <end position="67"/>
    </location>
</feature>
<dbReference type="PANTHER" id="PTHR13085:SF0">
    <property type="entry name" value="SIGNAL PEPTIDASE COMPLEX SUBUNIT 2"/>
    <property type="match status" value="1"/>
</dbReference>
<evidence type="ECO:0000256" key="5">
    <source>
        <dbReference type="ARBA" id="ARBA00022824"/>
    </source>
</evidence>
<evidence type="ECO:0000256" key="9">
    <source>
        <dbReference type="RuleBase" id="RU368033"/>
    </source>
</evidence>
<sequence length="184" mass="20880">MEEDKPIKIDKWDQNAARIALDDAAKKAILELDYVENFHLIDTRLVICTTAVLVALVALLWDFLYPFPESRPVLILCVVSYFLLMGLLTLYANFCEKNIFLVAHQKDPVGTEPDIVWTLASTMIRFDKNYTLTVTVKDNSEQRTASFTKCVGEVFDENGVLLFEKFQPMVMGLHNSIVSGKKAQ</sequence>
<keyword evidence="11" id="KW-1185">Reference proteome</keyword>
<accession>A0ABP0H5I1</accession>
<dbReference type="Proteomes" id="UP001642483">
    <property type="component" value="Unassembled WGS sequence"/>
</dbReference>
<evidence type="ECO:0000256" key="4">
    <source>
        <dbReference type="ARBA" id="ARBA00022692"/>
    </source>
</evidence>
<dbReference type="PANTHER" id="PTHR13085">
    <property type="entry name" value="MICROSOMAL SIGNAL PEPTIDASE 25 KDA SUBUNIT"/>
    <property type="match status" value="1"/>
</dbReference>
<evidence type="ECO:0000256" key="6">
    <source>
        <dbReference type="ARBA" id="ARBA00022989"/>
    </source>
</evidence>
<feature type="transmembrane region" description="Helical" evidence="9">
    <location>
        <begin position="73"/>
        <end position="94"/>
    </location>
</feature>
<gene>
    <name evidence="10" type="ORF">CVLEPA_LOCUS31941</name>
</gene>
<organism evidence="10 11">
    <name type="scientific">Clavelina lepadiformis</name>
    <name type="common">Light-bulb sea squirt</name>
    <name type="synonym">Ascidia lepadiformis</name>
    <dbReference type="NCBI Taxonomy" id="159417"/>
    <lineage>
        <taxon>Eukaryota</taxon>
        <taxon>Metazoa</taxon>
        <taxon>Chordata</taxon>
        <taxon>Tunicata</taxon>
        <taxon>Ascidiacea</taxon>
        <taxon>Aplousobranchia</taxon>
        <taxon>Clavelinidae</taxon>
        <taxon>Clavelina</taxon>
    </lineage>
</organism>
<evidence type="ECO:0000313" key="10">
    <source>
        <dbReference type="EMBL" id="CAK8698506.1"/>
    </source>
</evidence>
<evidence type="ECO:0000256" key="3">
    <source>
        <dbReference type="ARBA" id="ARBA00017057"/>
    </source>
</evidence>
<dbReference type="InterPro" id="IPR009582">
    <property type="entry name" value="Spc2/SPCS2"/>
</dbReference>
<protein>
    <recommendedName>
        <fullName evidence="3 9">Signal peptidase complex subunit 2</fullName>
    </recommendedName>
</protein>
<evidence type="ECO:0000256" key="8">
    <source>
        <dbReference type="ARBA" id="ARBA00045608"/>
    </source>
</evidence>
<evidence type="ECO:0000256" key="1">
    <source>
        <dbReference type="ARBA" id="ARBA00004477"/>
    </source>
</evidence>
<comment type="caution">
    <text evidence="10">The sequence shown here is derived from an EMBL/GenBank/DDBJ whole genome shotgun (WGS) entry which is preliminary data.</text>
</comment>
<keyword evidence="6 9" id="KW-1133">Transmembrane helix</keyword>
<keyword evidence="4 9" id="KW-0812">Transmembrane</keyword>
<comment type="function">
    <text evidence="8 9">Component of the signal peptidase complex (SPC) which catalyzes the cleavage of N-terminal signal sequences from nascent proteins as they are translocated into the lumen of the endoplasmic reticulum. Enhances the enzymatic activity of SPC and facilitates the interactions between different components of the translocation site.</text>
</comment>
<comment type="subcellular location">
    <subcellularLocation>
        <location evidence="1 9">Endoplasmic reticulum membrane</location>
        <topology evidence="1 9">Multi-pass membrane protein</topology>
    </subcellularLocation>
</comment>
<dbReference type="EMBL" id="CAWYQH010000174">
    <property type="protein sequence ID" value="CAK8698506.1"/>
    <property type="molecule type" value="Genomic_DNA"/>
</dbReference>
<reference evidence="10 11" key="1">
    <citation type="submission" date="2024-02" db="EMBL/GenBank/DDBJ databases">
        <authorList>
            <person name="Daric V."/>
            <person name="Darras S."/>
        </authorList>
    </citation>
    <scope>NUCLEOTIDE SEQUENCE [LARGE SCALE GENOMIC DNA]</scope>
</reference>
<keyword evidence="5 9" id="KW-0256">Endoplasmic reticulum</keyword>
<evidence type="ECO:0000313" key="11">
    <source>
        <dbReference type="Proteomes" id="UP001642483"/>
    </source>
</evidence>